<reference evidence="2 3" key="1">
    <citation type="submission" date="2013-04" db="EMBL/GenBank/DDBJ databases">
        <title>Draft genome of the heavy metal tolerant bacterium Lysinibacillus sphaericus strain OT4b.31.</title>
        <authorList>
            <person name="Pena-Montenegro T.D."/>
            <person name="Dussan J."/>
        </authorList>
    </citation>
    <scope>NUCLEOTIDE SEQUENCE [LARGE SCALE GENOMIC DNA]</scope>
    <source>
        <strain evidence="2 3">OT4b.31</strain>
    </source>
</reference>
<dbReference type="PANTHER" id="PTHR41786:SF1">
    <property type="entry name" value="6-HYDROXYMETHYLPTERIN DIPHOSPHOKINASE MPTE-LIKE DOMAIN-CONTAINING PROTEIN"/>
    <property type="match status" value="1"/>
</dbReference>
<dbReference type="RefSeq" id="WP_010861207.1">
    <property type="nucleotide sequence ID" value="NZ_KB933410.1"/>
</dbReference>
<gene>
    <name evidence="2" type="ORF">H131_21542</name>
</gene>
<comment type="caution">
    <text evidence="2">The sequence shown here is derived from an EMBL/GenBank/DDBJ whole genome shotgun (WGS) entry which is preliminary data.</text>
</comment>
<dbReference type="eggNOG" id="COG2604">
    <property type="taxonomic scope" value="Bacteria"/>
</dbReference>
<name>R7Z8K7_LYSSH</name>
<dbReference type="InterPro" id="IPR002826">
    <property type="entry name" value="MptE-like"/>
</dbReference>
<evidence type="ECO:0000313" key="2">
    <source>
        <dbReference type="EMBL" id="EON70443.1"/>
    </source>
</evidence>
<dbReference type="Pfam" id="PF01973">
    <property type="entry name" value="MptE-like"/>
    <property type="match status" value="1"/>
</dbReference>
<dbReference type="PATRIC" id="fig|1285586.5.peg.4489"/>
<proteinExistence type="predicted"/>
<evidence type="ECO:0000259" key="1">
    <source>
        <dbReference type="Pfam" id="PF01973"/>
    </source>
</evidence>
<dbReference type="PANTHER" id="PTHR41786">
    <property type="entry name" value="MOTILITY ACCESSORY FACTOR MAF"/>
    <property type="match status" value="1"/>
</dbReference>
<accession>R7Z8K7</accession>
<organism evidence="2 3">
    <name type="scientific">Lysinibacillus sphaericus OT4b.31</name>
    <dbReference type="NCBI Taxonomy" id="1285586"/>
    <lineage>
        <taxon>Bacteria</taxon>
        <taxon>Bacillati</taxon>
        <taxon>Bacillota</taxon>
        <taxon>Bacilli</taxon>
        <taxon>Bacillales</taxon>
        <taxon>Bacillaceae</taxon>
        <taxon>Lysinibacillus</taxon>
    </lineage>
</organism>
<dbReference type="AlphaFoldDB" id="R7Z8K7"/>
<evidence type="ECO:0000313" key="3">
    <source>
        <dbReference type="Proteomes" id="UP000013911"/>
    </source>
</evidence>
<protein>
    <recommendedName>
        <fullName evidence="1">6-hydroxymethylpterin diphosphokinase MptE-like domain-containing protein</fullName>
    </recommendedName>
</protein>
<sequence length="597" mass="69176">MFTEENIEVLSKNQYHWIANLTEDVIYPSFIGKQNDVHEIFQTRDDELIRIEDKVDDKFELNSLKKEVIFVFGINSIGELNWLNRGKHKESVVVIIEPNPTFFSYALSNKDLRSIFKKDNVLLFVDDKIENLNLFLQGVFYEFKYLQYLKNTSVYFTYFYRNYELDKTKSIVTVLRQVIATLLFSIGNDIEDNLIGLERNISNLPYIKQSKNIAKFKDMYAGIPAIIVAAGPSLNKNIHELKNARAIIIAVDTIAGKLLKEGIIPDFICSIERLSEVYDYFYKDLDLPITTAIVGPPVLDSRVFKNTQSPIIIPFKEGVAETKWMQQVLKLPSETVISMGYSCANLAFSMAHHLGCSPIVFVGQDLAFGKDMKETHAAGTKYDEHSTTNKSQPFVEWTNGYHNDQVKTTKIWLQFKMWFEQHIAENGLFAIDATEGGARINYTEQMPLKEAIAKYCVKEVPNIFRDIENTNQYSINEVKFIETLNKEIKLYNKIKQLCVVVSKDLDRISKSDMKNEKKIVKVLEEFHNLIRGIVQQPLLLHNLQSIYMQYYWTYNSREQIIDSKYIKEEIYEQKKLLATAIEILERIIEIISKPLVK</sequence>
<dbReference type="Proteomes" id="UP000013911">
    <property type="component" value="Unassembled WGS sequence"/>
</dbReference>
<dbReference type="HOGENOM" id="CLU_026503_0_0_9"/>
<dbReference type="EMBL" id="AQPX01000035">
    <property type="protein sequence ID" value="EON70443.1"/>
    <property type="molecule type" value="Genomic_DNA"/>
</dbReference>
<feature type="domain" description="6-hydroxymethylpterin diphosphokinase MptE-like" evidence="1">
    <location>
        <begin position="199"/>
        <end position="370"/>
    </location>
</feature>